<dbReference type="RefSeq" id="WP_344044425.1">
    <property type="nucleotide sequence ID" value="NZ_BAAAPB010000001.1"/>
</dbReference>
<evidence type="ECO:0008006" key="3">
    <source>
        <dbReference type="Google" id="ProtNLM"/>
    </source>
</evidence>
<sequence>MRDTPRTFVGSVVFLLDGPVCCHITDAVHGHVGRLPGVSRCALDVAAGTLLVTAEEPVDRTDVIAVLDRVGCRVRS</sequence>
<evidence type="ECO:0000313" key="2">
    <source>
        <dbReference type="Proteomes" id="UP001500571"/>
    </source>
</evidence>
<name>A0ABN2QW76_9ACTN</name>
<proteinExistence type="predicted"/>
<dbReference type="SUPFAM" id="SSF55008">
    <property type="entry name" value="HMA, heavy metal-associated domain"/>
    <property type="match status" value="1"/>
</dbReference>
<dbReference type="InterPro" id="IPR036163">
    <property type="entry name" value="HMA_dom_sf"/>
</dbReference>
<accession>A0ABN2QW76</accession>
<comment type="caution">
    <text evidence="1">The sequence shown here is derived from an EMBL/GenBank/DDBJ whole genome shotgun (WGS) entry which is preliminary data.</text>
</comment>
<keyword evidence="2" id="KW-1185">Reference proteome</keyword>
<reference evidence="1 2" key="1">
    <citation type="journal article" date="2019" name="Int. J. Syst. Evol. Microbiol.">
        <title>The Global Catalogue of Microorganisms (GCM) 10K type strain sequencing project: providing services to taxonomists for standard genome sequencing and annotation.</title>
        <authorList>
            <consortium name="The Broad Institute Genomics Platform"/>
            <consortium name="The Broad Institute Genome Sequencing Center for Infectious Disease"/>
            <person name="Wu L."/>
            <person name="Ma J."/>
        </authorList>
    </citation>
    <scope>NUCLEOTIDE SEQUENCE [LARGE SCALE GENOMIC DNA]</scope>
    <source>
        <strain evidence="1 2">JCM 15309</strain>
    </source>
</reference>
<dbReference type="EMBL" id="BAAAPB010000001">
    <property type="protein sequence ID" value="GAA1958756.1"/>
    <property type="molecule type" value="Genomic_DNA"/>
</dbReference>
<gene>
    <name evidence="1" type="ORF">GCM10009798_18000</name>
</gene>
<organism evidence="1 2">
    <name type="scientific">Nocardioides panacihumi</name>
    <dbReference type="NCBI Taxonomy" id="400774"/>
    <lineage>
        <taxon>Bacteria</taxon>
        <taxon>Bacillati</taxon>
        <taxon>Actinomycetota</taxon>
        <taxon>Actinomycetes</taxon>
        <taxon>Propionibacteriales</taxon>
        <taxon>Nocardioidaceae</taxon>
        <taxon>Nocardioides</taxon>
    </lineage>
</organism>
<evidence type="ECO:0000313" key="1">
    <source>
        <dbReference type="EMBL" id="GAA1958756.1"/>
    </source>
</evidence>
<protein>
    <recommendedName>
        <fullName evidence="3">Heavy-metal-associated domain-containing protein</fullName>
    </recommendedName>
</protein>
<dbReference type="Proteomes" id="UP001500571">
    <property type="component" value="Unassembled WGS sequence"/>
</dbReference>